<feature type="domain" description="CN hydrolase" evidence="3">
    <location>
        <begin position="5"/>
        <end position="253"/>
    </location>
</feature>
<dbReference type="InterPro" id="IPR003010">
    <property type="entry name" value="C-N_Hydrolase"/>
</dbReference>
<comment type="caution">
    <text evidence="4">The sequence shown here is derived from an EMBL/GenBank/DDBJ whole genome shotgun (WGS) entry which is preliminary data.</text>
</comment>
<dbReference type="PANTHER" id="PTHR23088">
    <property type="entry name" value="NITRILASE-RELATED"/>
    <property type="match status" value="1"/>
</dbReference>
<dbReference type="EMBL" id="JBHRSL010000014">
    <property type="protein sequence ID" value="MFC3053238.1"/>
    <property type="molecule type" value="Genomic_DNA"/>
</dbReference>
<dbReference type="SUPFAM" id="SSF56317">
    <property type="entry name" value="Carbon-nitrogen hydrolase"/>
    <property type="match status" value="1"/>
</dbReference>
<evidence type="ECO:0000313" key="5">
    <source>
        <dbReference type="Proteomes" id="UP001595444"/>
    </source>
</evidence>
<evidence type="ECO:0000256" key="1">
    <source>
        <dbReference type="ARBA" id="ARBA00010613"/>
    </source>
</evidence>
<reference evidence="5" key="1">
    <citation type="journal article" date="2019" name="Int. J. Syst. Evol. Microbiol.">
        <title>The Global Catalogue of Microorganisms (GCM) 10K type strain sequencing project: providing services to taxonomists for standard genome sequencing and annotation.</title>
        <authorList>
            <consortium name="The Broad Institute Genomics Platform"/>
            <consortium name="The Broad Institute Genome Sequencing Center for Infectious Disease"/>
            <person name="Wu L."/>
            <person name="Ma J."/>
        </authorList>
    </citation>
    <scope>NUCLEOTIDE SEQUENCE [LARGE SCALE GENOMIC DNA]</scope>
    <source>
        <strain evidence="5">KCTC 62164</strain>
    </source>
</reference>
<dbReference type="PROSITE" id="PS01227">
    <property type="entry name" value="UPF0012"/>
    <property type="match status" value="1"/>
</dbReference>
<evidence type="ECO:0000256" key="2">
    <source>
        <dbReference type="ARBA" id="ARBA00022801"/>
    </source>
</evidence>
<dbReference type="PANTHER" id="PTHR23088:SF27">
    <property type="entry name" value="DEAMINATED GLUTATHIONE AMIDASE"/>
    <property type="match status" value="1"/>
</dbReference>
<keyword evidence="5" id="KW-1185">Reference proteome</keyword>
<dbReference type="RefSeq" id="WP_194214199.1">
    <property type="nucleotide sequence ID" value="NZ_CP061205.1"/>
</dbReference>
<name>A0ABV7D7P9_9PROT</name>
<gene>
    <name evidence="4" type="ORF">ACFOKA_15110</name>
</gene>
<dbReference type="GO" id="GO:0016787">
    <property type="term" value="F:hydrolase activity"/>
    <property type="evidence" value="ECO:0007669"/>
    <property type="project" value="UniProtKB-KW"/>
</dbReference>
<dbReference type="Pfam" id="PF00795">
    <property type="entry name" value="CN_hydrolase"/>
    <property type="match status" value="1"/>
</dbReference>
<organism evidence="4 5">
    <name type="scientific">Kordiimonas pumila</name>
    <dbReference type="NCBI Taxonomy" id="2161677"/>
    <lineage>
        <taxon>Bacteria</taxon>
        <taxon>Pseudomonadati</taxon>
        <taxon>Pseudomonadota</taxon>
        <taxon>Alphaproteobacteria</taxon>
        <taxon>Kordiimonadales</taxon>
        <taxon>Kordiimonadaceae</taxon>
        <taxon>Kordiimonas</taxon>
    </lineage>
</organism>
<dbReference type="Gene3D" id="3.60.110.10">
    <property type="entry name" value="Carbon-nitrogen hydrolase"/>
    <property type="match status" value="1"/>
</dbReference>
<dbReference type="InterPro" id="IPR001110">
    <property type="entry name" value="UPF0012_CS"/>
</dbReference>
<keyword evidence="2 4" id="KW-0378">Hydrolase</keyword>
<evidence type="ECO:0000313" key="4">
    <source>
        <dbReference type="EMBL" id="MFC3053238.1"/>
    </source>
</evidence>
<dbReference type="CDD" id="cd07572">
    <property type="entry name" value="nit"/>
    <property type="match status" value="1"/>
</dbReference>
<evidence type="ECO:0000259" key="3">
    <source>
        <dbReference type="PROSITE" id="PS50263"/>
    </source>
</evidence>
<comment type="similarity">
    <text evidence="1">Belongs to the carbon-nitrogen hydrolase superfamily. NIT1/NIT2 family.</text>
</comment>
<dbReference type="Proteomes" id="UP001595444">
    <property type="component" value="Unassembled WGS sequence"/>
</dbReference>
<dbReference type="InterPro" id="IPR045254">
    <property type="entry name" value="Nit1/2_C-N_Hydrolase"/>
</dbReference>
<proteinExistence type="inferred from homology"/>
<protein>
    <submittedName>
        <fullName evidence="4">Carbon-nitrogen hydrolase family protein</fullName>
    </submittedName>
</protein>
<dbReference type="InterPro" id="IPR036526">
    <property type="entry name" value="C-N_Hydrolase_sf"/>
</dbReference>
<sequence>MSATLNVACVQNCATDNLTANLKEIDLLIAEAVSKGAEFIALPEACEFLSGDKEAMKAHAKPASEHRAFQHLVTKAKHHGVWLLIGSLTMRDCNNNMVNRSSVVGPAGQLVATYDKIHMFDANVDGVRGSNESALYKPGEKACLAALPWGFLGMSICYDVRFPYLYRSLAKAGATLLSVPAAFMQATGEAGHWNTLLRARAIETGCFVIAPAQYGNPYGARQSYGHSLIIAPWGEILAEAVTEAGVITATLDLEAVAAARSRIMSLNHDRDFEAPAIGRPATPQASR</sequence>
<dbReference type="PROSITE" id="PS50263">
    <property type="entry name" value="CN_HYDROLASE"/>
    <property type="match status" value="1"/>
</dbReference>
<accession>A0ABV7D7P9</accession>